<dbReference type="Proteomes" id="UP001596395">
    <property type="component" value="Unassembled WGS sequence"/>
</dbReference>
<feature type="region of interest" description="Disordered" evidence="1">
    <location>
        <begin position="115"/>
        <end position="135"/>
    </location>
</feature>
<proteinExistence type="predicted"/>
<name>A0ABD5VAI1_9EURY</name>
<reference evidence="2 3" key="1">
    <citation type="journal article" date="2019" name="Int. J. Syst. Evol. Microbiol.">
        <title>The Global Catalogue of Microorganisms (GCM) 10K type strain sequencing project: providing services to taxonomists for standard genome sequencing and annotation.</title>
        <authorList>
            <consortium name="The Broad Institute Genomics Platform"/>
            <consortium name="The Broad Institute Genome Sequencing Center for Infectious Disease"/>
            <person name="Wu L."/>
            <person name="Ma J."/>
        </authorList>
    </citation>
    <scope>NUCLEOTIDE SEQUENCE [LARGE SCALE GENOMIC DNA]</scope>
    <source>
        <strain evidence="2 3">GX26</strain>
    </source>
</reference>
<evidence type="ECO:0000313" key="2">
    <source>
        <dbReference type="EMBL" id="MFC6952559.1"/>
    </source>
</evidence>
<accession>A0ABD5VAI1</accession>
<gene>
    <name evidence="2" type="ORF">ACFQGB_06755</name>
</gene>
<keyword evidence="3" id="KW-1185">Reference proteome</keyword>
<comment type="caution">
    <text evidence="2">The sequence shown here is derived from an EMBL/GenBank/DDBJ whole genome shotgun (WGS) entry which is preliminary data.</text>
</comment>
<organism evidence="2 3">
    <name type="scientific">Halorubellus litoreus</name>
    <dbReference type="NCBI Taxonomy" id="755308"/>
    <lineage>
        <taxon>Archaea</taxon>
        <taxon>Methanobacteriati</taxon>
        <taxon>Methanobacteriota</taxon>
        <taxon>Stenosarchaea group</taxon>
        <taxon>Halobacteria</taxon>
        <taxon>Halobacteriales</taxon>
        <taxon>Halorubellaceae</taxon>
        <taxon>Halorubellus</taxon>
    </lineage>
</organism>
<evidence type="ECO:0000256" key="1">
    <source>
        <dbReference type="SAM" id="MobiDB-lite"/>
    </source>
</evidence>
<dbReference type="AlphaFoldDB" id="A0ABD5VAI1"/>
<protein>
    <submittedName>
        <fullName evidence="2">Uncharacterized protein</fullName>
    </submittedName>
</protein>
<dbReference type="EMBL" id="JBHSXN010000001">
    <property type="protein sequence ID" value="MFC6952559.1"/>
    <property type="molecule type" value="Genomic_DNA"/>
</dbReference>
<evidence type="ECO:0000313" key="3">
    <source>
        <dbReference type="Proteomes" id="UP001596395"/>
    </source>
</evidence>
<feature type="compositionally biased region" description="Basic and acidic residues" evidence="1">
    <location>
        <begin position="125"/>
        <end position="135"/>
    </location>
</feature>
<dbReference type="RefSeq" id="WP_336349531.1">
    <property type="nucleotide sequence ID" value="NZ_JAZAQL010000001.1"/>
</dbReference>
<sequence length="193" mass="22065">MTQHLAEYALGSVFLAWTGLTLLQAVDQTFDTNATRRLPRVVAFLVPNWNFFAPHPGEWDYHLLYRRVDATDEAPSWNELPRVNRTRSRLKWLWNPNMHVMKALFDITQELTSVLSEQEESPDDANERPPDDGKLRAVEDSSVQLSPQYLYLLNYVVSNADLDGAAKVQFAILAHKPQVDDTEPMFVSGVHEV</sequence>